<gene>
    <name evidence="1" type="ORF">LCGC14_2871080</name>
</gene>
<evidence type="ECO:0000313" key="1">
    <source>
        <dbReference type="EMBL" id="KKK75699.1"/>
    </source>
</evidence>
<organism evidence="1">
    <name type="scientific">marine sediment metagenome</name>
    <dbReference type="NCBI Taxonomy" id="412755"/>
    <lineage>
        <taxon>unclassified sequences</taxon>
        <taxon>metagenomes</taxon>
        <taxon>ecological metagenomes</taxon>
    </lineage>
</organism>
<sequence>VEARRSSILGLPVEIVMGHKPAASSA</sequence>
<proteinExistence type="predicted"/>
<protein>
    <submittedName>
        <fullName evidence="1">Uncharacterized protein</fullName>
    </submittedName>
</protein>
<reference evidence="1" key="1">
    <citation type="journal article" date="2015" name="Nature">
        <title>Complex archaea that bridge the gap between prokaryotes and eukaryotes.</title>
        <authorList>
            <person name="Spang A."/>
            <person name="Saw J.H."/>
            <person name="Jorgensen S.L."/>
            <person name="Zaremba-Niedzwiedzka K."/>
            <person name="Martijn J."/>
            <person name="Lind A.E."/>
            <person name="van Eijk R."/>
            <person name="Schleper C."/>
            <person name="Guy L."/>
            <person name="Ettema T.J."/>
        </authorList>
    </citation>
    <scope>NUCLEOTIDE SEQUENCE</scope>
</reference>
<dbReference type="EMBL" id="LAZR01055742">
    <property type="protein sequence ID" value="KKK75699.1"/>
    <property type="molecule type" value="Genomic_DNA"/>
</dbReference>
<comment type="caution">
    <text evidence="1">The sequence shown here is derived from an EMBL/GenBank/DDBJ whole genome shotgun (WGS) entry which is preliminary data.</text>
</comment>
<feature type="non-terminal residue" evidence="1">
    <location>
        <position position="1"/>
    </location>
</feature>
<dbReference type="AlphaFoldDB" id="A0A0F9AB11"/>
<accession>A0A0F9AB11</accession>
<name>A0A0F9AB11_9ZZZZ</name>